<dbReference type="EMBL" id="BAABHK010000015">
    <property type="protein sequence ID" value="GAA4635236.1"/>
    <property type="molecule type" value="Genomic_DNA"/>
</dbReference>
<sequence>MRDKEERAQTKKRITNRLKEVGWSREPAAEKFDWPDFGFNNGQANLEFFYDAADDWVCLGLLTKDQEGQLRIHFGGDVDPLLDAVISAQQRLADYWDIFIEILLAIPLRVYAVTGEDEGDLVELRSHRPLV</sequence>
<comment type="caution">
    <text evidence="1">The sequence shown here is derived from an EMBL/GenBank/DDBJ whole genome shotgun (WGS) entry which is preliminary data.</text>
</comment>
<keyword evidence="2" id="KW-1185">Reference proteome</keyword>
<accession>A0ABP8ULQ4</accession>
<evidence type="ECO:0000313" key="1">
    <source>
        <dbReference type="EMBL" id="GAA4635236.1"/>
    </source>
</evidence>
<gene>
    <name evidence="1" type="ORF">GCM10023196_079890</name>
</gene>
<proteinExistence type="predicted"/>
<name>A0ABP8ULQ4_9ACTN</name>
<protein>
    <submittedName>
        <fullName evidence="1">Uncharacterized protein</fullName>
    </submittedName>
</protein>
<dbReference type="Proteomes" id="UP001501442">
    <property type="component" value="Unassembled WGS sequence"/>
</dbReference>
<reference evidence="2" key="1">
    <citation type="journal article" date="2019" name="Int. J. Syst. Evol. Microbiol.">
        <title>The Global Catalogue of Microorganisms (GCM) 10K type strain sequencing project: providing services to taxonomists for standard genome sequencing and annotation.</title>
        <authorList>
            <consortium name="The Broad Institute Genomics Platform"/>
            <consortium name="The Broad Institute Genome Sequencing Center for Infectious Disease"/>
            <person name="Wu L."/>
            <person name="Ma J."/>
        </authorList>
    </citation>
    <scope>NUCLEOTIDE SEQUENCE [LARGE SCALE GENOMIC DNA]</scope>
    <source>
        <strain evidence="2">JCM 17939</strain>
    </source>
</reference>
<evidence type="ECO:0000313" key="2">
    <source>
        <dbReference type="Proteomes" id="UP001501442"/>
    </source>
</evidence>
<organism evidence="1 2">
    <name type="scientific">Actinoallomurus vinaceus</name>
    <dbReference type="NCBI Taxonomy" id="1080074"/>
    <lineage>
        <taxon>Bacteria</taxon>
        <taxon>Bacillati</taxon>
        <taxon>Actinomycetota</taxon>
        <taxon>Actinomycetes</taxon>
        <taxon>Streptosporangiales</taxon>
        <taxon>Thermomonosporaceae</taxon>
        <taxon>Actinoallomurus</taxon>
    </lineage>
</organism>
<dbReference type="RefSeq" id="WP_345438201.1">
    <property type="nucleotide sequence ID" value="NZ_BAABHK010000015.1"/>
</dbReference>